<keyword evidence="4" id="KW-1185">Reference proteome</keyword>
<dbReference type="EMBL" id="RDQH01000332">
    <property type="protein sequence ID" value="RXH96793.1"/>
    <property type="molecule type" value="Genomic_DNA"/>
</dbReference>
<gene>
    <name evidence="3" type="ORF">DVH24_009635</name>
</gene>
<name>A0A498JSC6_MALDO</name>
<keyword evidence="1" id="KW-0472">Membrane</keyword>
<keyword evidence="1" id="KW-0812">Transmembrane</keyword>
<dbReference type="GO" id="GO:0005794">
    <property type="term" value="C:Golgi apparatus"/>
    <property type="evidence" value="ECO:0007669"/>
    <property type="project" value="TreeGrafter"/>
</dbReference>
<dbReference type="Pfam" id="PF03407">
    <property type="entry name" value="Nucleotid_trans"/>
    <property type="match status" value="1"/>
</dbReference>
<dbReference type="InterPro" id="IPR005069">
    <property type="entry name" value="Nucl-diP-sugar_transferase"/>
</dbReference>
<organism evidence="3 4">
    <name type="scientific">Malus domestica</name>
    <name type="common">Apple</name>
    <name type="synonym">Pyrus malus</name>
    <dbReference type="NCBI Taxonomy" id="3750"/>
    <lineage>
        <taxon>Eukaryota</taxon>
        <taxon>Viridiplantae</taxon>
        <taxon>Streptophyta</taxon>
        <taxon>Embryophyta</taxon>
        <taxon>Tracheophyta</taxon>
        <taxon>Spermatophyta</taxon>
        <taxon>Magnoliopsida</taxon>
        <taxon>eudicotyledons</taxon>
        <taxon>Gunneridae</taxon>
        <taxon>Pentapetalae</taxon>
        <taxon>rosids</taxon>
        <taxon>fabids</taxon>
        <taxon>Rosales</taxon>
        <taxon>Rosaceae</taxon>
        <taxon>Amygdaloideae</taxon>
        <taxon>Maleae</taxon>
        <taxon>Malus</taxon>
    </lineage>
</organism>
<keyword evidence="1" id="KW-1133">Transmembrane helix</keyword>
<evidence type="ECO:0000256" key="1">
    <source>
        <dbReference type="SAM" id="Phobius"/>
    </source>
</evidence>
<dbReference type="AlphaFoldDB" id="A0A498JSC6"/>
<comment type="caution">
    <text evidence="3">The sequence shown here is derived from an EMBL/GenBank/DDBJ whole genome shotgun (WGS) entry which is preliminary data.</text>
</comment>
<evidence type="ECO:0000313" key="4">
    <source>
        <dbReference type="Proteomes" id="UP000290289"/>
    </source>
</evidence>
<sequence length="672" mass="76742">MAWKNAFDKAKPVFVTIYATVIIGIVFSSLYVISAIYSGKSAADSTTSWLSHVGSPPLEQAPNVSQPEIVRAIATPSLGPQSMSTRPIWEAPPRTKKMPPLKKFRLSKELVQQRVKDNVVIVTFGNYAFMDFILTWVKHLTDLGLSNLLIGAMDTKLLEALYWKGVPVFDMGSHMSTIDVGWGSPTFHKMGREKVILIDSILPYGFELLMCDTDMVWLKDPLPYLARYAEADVLTSSDQVVPTVTDDRLDIWQQVGAAYNIGIFHWRPTDPAKRLAKEWKDMLLADEKIWDQNGFNDIVRRQLGPPVDGESGLVYAFDGSLKLGVLPASIFCSGHTYFVQAMHQQLRLEPYAVHTTFQYAGTEGKRHRLREGMVFYDPPEYYDAPGGFLSFKPSIPKSLLLDGEHNVKSHFTLINYQIKQIRTALAIASLLNRTLVMPPLWCRLDRLWFPHPGVLEGSITRQPFICPLDHVFELRRRVLTTFFSTVLTRFNWWKLFQEVRVSWVIPKGCFEFLSTNFEALGIGGKLKLCGVVWCRQFFGTFGWRVNVMLKELPAEIFGPPIGIREYSFFDNPLMPKQVKESWLDVQLCQQGTRDCIASNTTTPSGALRFPKRSNEETAREEKFRNRAKRYVGIWCCVAEHTPGHIYYDMYWDEKPGWRPIPPQTREDDHPPP</sequence>
<feature type="domain" description="Nucleotide-diphospho-sugar transferase" evidence="2">
    <location>
        <begin position="145"/>
        <end position="369"/>
    </location>
</feature>
<dbReference type="GO" id="GO:0052325">
    <property type="term" value="P:cell wall pectin biosynthetic process"/>
    <property type="evidence" value="ECO:0007669"/>
    <property type="project" value="TreeGrafter"/>
</dbReference>
<dbReference type="InterPro" id="IPR053250">
    <property type="entry name" value="Glycosyltransferase_77"/>
</dbReference>
<protein>
    <recommendedName>
        <fullName evidence="2">Nucleotide-diphospho-sugar transferase domain-containing protein</fullName>
    </recommendedName>
</protein>
<reference evidence="3 4" key="1">
    <citation type="submission" date="2018-10" db="EMBL/GenBank/DDBJ databases">
        <title>A high-quality apple genome assembly.</title>
        <authorList>
            <person name="Hu J."/>
        </authorList>
    </citation>
    <scope>NUCLEOTIDE SEQUENCE [LARGE SCALE GENOMIC DNA]</scope>
    <source>
        <strain evidence="4">cv. HFTH1</strain>
        <tissue evidence="3">Young leaf</tissue>
    </source>
</reference>
<evidence type="ECO:0000313" key="3">
    <source>
        <dbReference type="EMBL" id="RXH96793.1"/>
    </source>
</evidence>
<dbReference type="Proteomes" id="UP000290289">
    <property type="component" value="Chromosome 6"/>
</dbReference>
<dbReference type="PANTHER" id="PTHR46936">
    <property type="entry name" value="ARABINOSYLTRANSFERASE XEG113"/>
    <property type="match status" value="1"/>
</dbReference>
<dbReference type="PANTHER" id="PTHR46936:SF1">
    <property type="entry name" value="ARABINOSYLTRANSFERASE XEG113"/>
    <property type="match status" value="1"/>
</dbReference>
<feature type="transmembrane region" description="Helical" evidence="1">
    <location>
        <begin position="12"/>
        <end position="37"/>
    </location>
</feature>
<evidence type="ECO:0000259" key="2">
    <source>
        <dbReference type="Pfam" id="PF03407"/>
    </source>
</evidence>
<accession>A0A498JSC6</accession>
<dbReference type="STRING" id="3750.A0A498JSC6"/>
<dbReference type="GO" id="GO:0052636">
    <property type="term" value="F:arabinosyltransferase activity"/>
    <property type="evidence" value="ECO:0007669"/>
    <property type="project" value="TreeGrafter"/>
</dbReference>
<proteinExistence type="predicted"/>